<feature type="domain" description="HTH merR-type" evidence="2">
    <location>
        <begin position="4"/>
        <end position="73"/>
    </location>
</feature>
<dbReference type="PANTHER" id="PTHR30204">
    <property type="entry name" value="REDOX-CYCLING DRUG-SENSING TRANSCRIPTIONAL ACTIVATOR SOXR"/>
    <property type="match status" value="1"/>
</dbReference>
<sequence>MGERMQIGEVAERTGLSLRTIRYYEEVGLVVPSARSQGGFRLYTEPDLDRLQLTKRMKPLGFQLEEIRELLTILAPTGNTTEVEDPVGRLAEFSAAAERACDDLRDKLHAAEEFALMLRTHKAAAGRKSKRQATAARPRR</sequence>
<dbReference type="SMART" id="SM00422">
    <property type="entry name" value="HTH_MERR"/>
    <property type="match status" value="1"/>
</dbReference>
<keyword evidence="4" id="KW-1185">Reference proteome</keyword>
<dbReference type="EMBL" id="VFML01000001">
    <property type="protein sequence ID" value="TQJ01700.1"/>
    <property type="molecule type" value="Genomic_DNA"/>
</dbReference>
<evidence type="ECO:0000259" key="2">
    <source>
        <dbReference type="PROSITE" id="PS50937"/>
    </source>
</evidence>
<dbReference type="Gene3D" id="1.10.1660.10">
    <property type="match status" value="1"/>
</dbReference>
<dbReference type="InterPro" id="IPR000551">
    <property type="entry name" value="MerR-type_HTH_dom"/>
</dbReference>
<dbReference type="GO" id="GO:0003677">
    <property type="term" value="F:DNA binding"/>
    <property type="evidence" value="ECO:0007669"/>
    <property type="project" value="UniProtKB-KW"/>
</dbReference>
<dbReference type="SUPFAM" id="SSF46955">
    <property type="entry name" value="Putative DNA-binding domain"/>
    <property type="match status" value="1"/>
</dbReference>
<name>A0A542DF71_AMYCI</name>
<dbReference type="PROSITE" id="PS50937">
    <property type="entry name" value="HTH_MERR_2"/>
    <property type="match status" value="1"/>
</dbReference>
<dbReference type="OrthoDB" id="9809391at2"/>
<evidence type="ECO:0000256" key="1">
    <source>
        <dbReference type="ARBA" id="ARBA00023125"/>
    </source>
</evidence>
<dbReference type="InterPro" id="IPR009061">
    <property type="entry name" value="DNA-bd_dom_put_sf"/>
</dbReference>
<dbReference type="GO" id="GO:0003700">
    <property type="term" value="F:DNA-binding transcription factor activity"/>
    <property type="evidence" value="ECO:0007669"/>
    <property type="project" value="InterPro"/>
</dbReference>
<dbReference type="AlphaFoldDB" id="A0A542DF71"/>
<dbReference type="Pfam" id="PF13411">
    <property type="entry name" value="MerR_1"/>
    <property type="match status" value="1"/>
</dbReference>
<organism evidence="3 4">
    <name type="scientific">Amycolatopsis cihanbeyliensis</name>
    <dbReference type="NCBI Taxonomy" id="1128664"/>
    <lineage>
        <taxon>Bacteria</taxon>
        <taxon>Bacillati</taxon>
        <taxon>Actinomycetota</taxon>
        <taxon>Actinomycetes</taxon>
        <taxon>Pseudonocardiales</taxon>
        <taxon>Pseudonocardiaceae</taxon>
        <taxon>Amycolatopsis</taxon>
    </lineage>
</organism>
<reference evidence="3 4" key="1">
    <citation type="submission" date="2019-06" db="EMBL/GenBank/DDBJ databases">
        <title>Sequencing the genomes of 1000 actinobacteria strains.</title>
        <authorList>
            <person name="Klenk H.-P."/>
        </authorList>
    </citation>
    <scope>NUCLEOTIDE SEQUENCE [LARGE SCALE GENOMIC DNA]</scope>
    <source>
        <strain evidence="3 4">DSM 45679</strain>
    </source>
</reference>
<protein>
    <submittedName>
        <fullName evidence="3">MerR family transcriptional regulator</fullName>
    </submittedName>
</protein>
<dbReference type="Proteomes" id="UP000320876">
    <property type="component" value="Unassembled WGS sequence"/>
</dbReference>
<dbReference type="InterPro" id="IPR047057">
    <property type="entry name" value="MerR_fam"/>
</dbReference>
<dbReference type="PANTHER" id="PTHR30204:SF93">
    <property type="entry name" value="HTH MERR-TYPE DOMAIN-CONTAINING PROTEIN"/>
    <property type="match status" value="1"/>
</dbReference>
<dbReference type="PROSITE" id="PS00552">
    <property type="entry name" value="HTH_MERR_1"/>
    <property type="match status" value="1"/>
</dbReference>
<evidence type="ECO:0000313" key="4">
    <source>
        <dbReference type="Proteomes" id="UP000320876"/>
    </source>
</evidence>
<proteinExistence type="predicted"/>
<dbReference type="RefSeq" id="WP_141996530.1">
    <property type="nucleotide sequence ID" value="NZ_VFML01000001.1"/>
</dbReference>
<dbReference type="PRINTS" id="PR00040">
    <property type="entry name" value="HTHMERR"/>
</dbReference>
<comment type="caution">
    <text evidence="3">The sequence shown here is derived from an EMBL/GenBank/DDBJ whole genome shotgun (WGS) entry which is preliminary data.</text>
</comment>
<gene>
    <name evidence="3" type="ORF">FB471_1408</name>
</gene>
<accession>A0A542DF71</accession>
<keyword evidence="1" id="KW-0238">DNA-binding</keyword>
<evidence type="ECO:0000313" key="3">
    <source>
        <dbReference type="EMBL" id="TQJ01700.1"/>
    </source>
</evidence>